<keyword evidence="2" id="KW-1185">Reference proteome</keyword>
<organism evidence="1 2">
    <name type="scientific">Trichonephila clavata</name>
    <name type="common">Joro spider</name>
    <name type="synonym">Nephila clavata</name>
    <dbReference type="NCBI Taxonomy" id="2740835"/>
    <lineage>
        <taxon>Eukaryota</taxon>
        <taxon>Metazoa</taxon>
        <taxon>Ecdysozoa</taxon>
        <taxon>Arthropoda</taxon>
        <taxon>Chelicerata</taxon>
        <taxon>Arachnida</taxon>
        <taxon>Araneae</taxon>
        <taxon>Araneomorphae</taxon>
        <taxon>Entelegynae</taxon>
        <taxon>Araneoidea</taxon>
        <taxon>Nephilidae</taxon>
        <taxon>Trichonephila</taxon>
    </lineage>
</organism>
<dbReference type="EMBL" id="BMAO01024829">
    <property type="protein sequence ID" value="GFQ98002.1"/>
    <property type="molecule type" value="Genomic_DNA"/>
</dbReference>
<dbReference type="OrthoDB" id="10488940at2759"/>
<gene>
    <name evidence="1" type="ORF">TNCT_447971</name>
</gene>
<comment type="caution">
    <text evidence="1">The sequence shown here is derived from an EMBL/GenBank/DDBJ whole genome shotgun (WGS) entry which is preliminary data.</text>
</comment>
<dbReference type="Proteomes" id="UP000887116">
    <property type="component" value="Unassembled WGS sequence"/>
</dbReference>
<reference evidence="1" key="1">
    <citation type="submission" date="2020-07" db="EMBL/GenBank/DDBJ databases">
        <title>Multicomponent nature underlies the extraordinary mechanical properties of spider dragline silk.</title>
        <authorList>
            <person name="Kono N."/>
            <person name="Nakamura H."/>
            <person name="Mori M."/>
            <person name="Yoshida Y."/>
            <person name="Ohtoshi R."/>
            <person name="Malay A.D."/>
            <person name="Moran D.A.P."/>
            <person name="Tomita M."/>
            <person name="Numata K."/>
            <person name="Arakawa K."/>
        </authorList>
    </citation>
    <scope>NUCLEOTIDE SEQUENCE</scope>
</reference>
<evidence type="ECO:0000313" key="1">
    <source>
        <dbReference type="EMBL" id="GFQ98002.1"/>
    </source>
</evidence>
<sequence>MIQETFHFKPIIERNISSTPIEIKGKKLTAALEGGIGIIDRCARINGEGVTQWNDRVSEISPDLHRTERPVIGLNDMRAFFA</sequence>
<protein>
    <submittedName>
        <fullName evidence="1">Uncharacterized protein</fullName>
    </submittedName>
</protein>
<name>A0A8X6G7M6_TRICU</name>
<evidence type="ECO:0000313" key="2">
    <source>
        <dbReference type="Proteomes" id="UP000887116"/>
    </source>
</evidence>
<proteinExistence type="predicted"/>
<dbReference type="AlphaFoldDB" id="A0A8X6G7M6"/>
<accession>A0A8X6G7M6</accession>